<dbReference type="InterPro" id="IPR038444">
    <property type="entry name" value="DUF465_sf"/>
</dbReference>
<reference evidence="1 2" key="1">
    <citation type="submission" date="2017-08" db="EMBL/GenBank/DDBJ databases">
        <title>Genomic and metabolic characterisation of spoilage-associated Pseudomonas species.</title>
        <authorList>
            <person name="Stanborough T."/>
            <person name="Fegan N."/>
            <person name="Powell S.M."/>
            <person name="Singh T."/>
            <person name="Tamplin M.L."/>
            <person name="Chandry P.S."/>
        </authorList>
    </citation>
    <scope>NUCLEOTIDE SEQUENCE [LARGE SCALE GENOMIC DNA]</scope>
    <source>
        <strain evidence="1 2">L1802</strain>
    </source>
</reference>
<gene>
    <name evidence="1" type="ORF">CJF39_11695</name>
</gene>
<dbReference type="AlphaFoldDB" id="A0A266NBQ5"/>
<organism evidence="1 2">
    <name type="scientific">Pseudomonas lundensis</name>
    <dbReference type="NCBI Taxonomy" id="86185"/>
    <lineage>
        <taxon>Bacteria</taxon>
        <taxon>Pseudomonadati</taxon>
        <taxon>Pseudomonadota</taxon>
        <taxon>Gammaproteobacteria</taxon>
        <taxon>Pseudomonadales</taxon>
        <taxon>Pseudomonadaceae</taxon>
        <taxon>Pseudomonas</taxon>
    </lineage>
</organism>
<dbReference type="Gene3D" id="6.10.280.50">
    <property type="match status" value="1"/>
</dbReference>
<sequence>MPVKHDLYQDLGHTKEHVQKLQAQDPHLAALIKKYEEADVHVLEAEKNEAIGTSDDTLILLKDKRLKVKDKIVDELKRLNPAQHAQ</sequence>
<comment type="caution">
    <text evidence="1">The sequence shown here is derived from an EMBL/GenBank/DDBJ whole genome shotgun (WGS) entry which is preliminary data.</text>
</comment>
<evidence type="ECO:0008006" key="3">
    <source>
        <dbReference type="Google" id="ProtNLM"/>
    </source>
</evidence>
<protein>
    <recommendedName>
        <fullName evidence="3">DUF465 domain-containing protein</fullName>
    </recommendedName>
</protein>
<dbReference type="Proteomes" id="UP000215788">
    <property type="component" value="Unassembled WGS sequence"/>
</dbReference>
<evidence type="ECO:0000313" key="2">
    <source>
        <dbReference type="Proteomes" id="UP000215788"/>
    </source>
</evidence>
<proteinExistence type="predicted"/>
<accession>A0A266NBQ5</accession>
<dbReference type="RefSeq" id="WP_094993576.1">
    <property type="nucleotide sequence ID" value="NZ_NQKI01000015.1"/>
</dbReference>
<name>A0A266NBQ5_9PSED</name>
<dbReference type="OrthoDB" id="7030268at2"/>
<dbReference type="EMBL" id="NQKI01000015">
    <property type="protein sequence ID" value="OZY59377.1"/>
    <property type="molecule type" value="Genomic_DNA"/>
</dbReference>
<evidence type="ECO:0000313" key="1">
    <source>
        <dbReference type="EMBL" id="OZY59377.1"/>
    </source>
</evidence>